<keyword evidence="2" id="KW-1185">Reference proteome</keyword>
<reference evidence="1 2" key="1">
    <citation type="submission" date="2019-11" db="EMBL/GenBank/DDBJ databases">
        <title>Whole genome sequence of Oryza granulata.</title>
        <authorList>
            <person name="Li W."/>
        </authorList>
    </citation>
    <scope>NUCLEOTIDE SEQUENCE [LARGE SCALE GENOMIC DNA]</scope>
    <source>
        <strain evidence="2">cv. Menghai</strain>
        <tissue evidence="1">Leaf</tissue>
    </source>
</reference>
<dbReference type="AlphaFoldDB" id="A0A6G1E040"/>
<accession>A0A6G1E040</accession>
<evidence type="ECO:0000313" key="2">
    <source>
        <dbReference type="Proteomes" id="UP000479710"/>
    </source>
</evidence>
<dbReference type="Proteomes" id="UP000479710">
    <property type="component" value="Unassembled WGS sequence"/>
</dbReference>
<evidence type="ECO:0000313" key="1">
    <source>
        <dbReference type="EMBL" id="KAF0917744.1"/>
    </source>
</evidence>
<proteinExistence type="predicted"/>
<name>A0A6G1E040_9ORYZ</name>
<protein>
    <submittedName>
        <fullName evidence="1">Uncharacterized protein</fullName>
    </submittedName>
</protein>
<comment type="caution">
    <text evidence="1">The sequence shown here is derived from an EMBL/GenBank/DDBJ whole genome shotgun (WGS) entry which is preliminary data.</text>
</comment>
<gene>
    <name evidence="1" type="ORF">E2562_021241</name>
</gene>
<organism evidence="1 2">
    <name type="scientific">Oryza meyeriana var. granulata</name>
    <dbReference type="NCBI Taxonomy" id="110450"/>
    <lineage>
        <taxon>Eukaryota</taxon>
        <taxon>Viridiplantae</taxon>
        <taxon>Streptophyta</taxon>
        <taxon>Embryophyta</taxon>
        <taxon>Tracheophyta</taxon>
        <taxon>Spermatophyta</taxon>
        <taxon>Magnoliopsida</taxon>
        <taxon>Liliopsida</taxon>
        <taxon>Poales</taxon>
        <taxon>Poaceae</taxon>
        <taxon>BOP clade</taxon>
        <taxon>Oryzoideae</taxon>
        <taxon>Oryzeae</taxon>
        <taxon>Oryzinae</taxon>
        <taxon>Oryza</taxon>
        <taxon>Oryza meyeriana</taxon>
    </lineage>
</organism>
<sequence>MAARGDDDCTHPTSCRVPTKQPVAIGVHLQASSSSSLQLPLLVVALVVLCLHTDTLTVSRPLTGDQKLVSERGKFVLGFFQPQLRCFGFVPNVPAIKGEDTGLAAISNFEFSPVP</sequence>
<dbReference type="EMBL" id="SPHZ02000005">
    <property type="protein sequence ID" value="KAF0917744.1"/>
    <property type="molecule type" value="Genomic_DNA"/>
</dbReference>